<organism evidence="1 2">
    <name type="scientific">Aspergillus brunneoviolaceus CBS 621.78</name>
    <dbReference type="NCBI Taxonomy" id="1450534"/>
    <lineage>
        <taxon>Eukaryota</taxon>
        <taxon>Fungi</taxon>
        <taxon>Dikarya</taxon>
        <taxon>Ascomycota</taxon>
        <taxon>Pezizomycotina</taxon>
        <taxon>Eurotiomycetes</taxon>
        <taxon>Eurotiomycetidae</taxon>
        <taxon>Eurotiales</taxon>
        <taxon>Aspergillaceae</taxon>
        <taxon>Aspergillus</taxon>
        <taxon>Aspergillus subgen. Circumdati</taxon>
    </lineage>
</organism>
<protein>
    <submittedName>
        <fullName evidence="1">Uncharacterized protein</fullName>
    </submittedName>
</protein>
<accession>A0ACD1FVA8</accession>
<dbReference type="Proteomes" id="UP000249057">
    <property type="component" value="Unassembled WGS sequence"/>
</dbReference>
<dbReference type="EMBL" id="KZ825397">
    <property type="protein sequence ID" value="RAH40912.1"/>
    <property type="molecule type" value="Genomic_DNA"/>
</dbReference>
<evidence type="ECO:0000313" key="1">
    <source>
        <dbReference type="EMBL" id="RAH40912.1"/>
    </source>
</evidence>
<proteinExistence type="predicted"/>
<keyword evidence="2" id="KW-1185">Reference proteome</keyword>
<sequence length="667" mass="74115">MCLFTSLSTKDQAYSSAHGSVRRASRPVPPYQPFQCSICQSRFTRHENLKRHAALHSRSSGEVSLACGHCSATFSRPDLRNRHMKRKHPEHHERRTAKRRNSQNKGDQSCSIHQLQLAGAEYETARTTRRRPSARSFRRSPSHAALEVFELDWNLLPEPPAFAHADSPTSSNKSPGVSDSPARSLSSISLPVQDDWFPSDLQIRRGCDLFFNHVSCFLPFLHQATFDTTQVSAHLILSILSLAYQYGDDPEREDESGSGATLSVQCFHRARALIPSHEDDADDTIEITSHLITIQSYLLLQICAMMYLCGESSTQGLKMHTAMISLARSAGLMQPTPTSSLASTSDLDSLWHAFIHAESHKRTIFAVHQIDALYYQLLSIPRCISHLEIKHDLPCPENQWSASTSAEWAHLQLTSRSATTAETPMLQYADAIRHFLSPTADVQLIAPFDPYGAINIAQFLISSAREISGWSTMTGMLSMERFGALRSSLAALGPYLRPEDDLVSTAEGMPRATSVRTITCAATWETAMLELQMWSPLHTGGIVGASIDTWLQQSTRLAPTSCEVLCEVDTVVQAVQPHVDWFLGYLDRCAALQAEAPWVLLYAYQAFLVAWQLVRWGVPGAMGVVGVADGDGEGALHWARTVFGRRERWQIGRLIKRCLDELGRGCS</sequence>
<gene>
    <name evidence="1" type="ORF">BO95DRAFT_476855</name>
</gene>
<reference evidence="1" key="1">
    <citation type="submission" date="2018-02" db="EMBL/GenBank/DDBJ databases">
        <title>The genomes of Aspergillus section Nigri reveals drivers in fungal speciation.</title>
        <authorList>
            <consortium name="DOE Joint Genome Institute"/>
            <person name="Vesth T.C."/>
            <person name="Nybo J."/>
            <person name="Theobald S."/>
            <person name="Brandl J."/>
            <person name="Frisvad J.C."/>
            <person name="Nielsen K.F."/>
            <person name="Lyhne E.K."/>
            <person name="Kogle M.E."/>
            <person name="Kuo A."/>
            <person name="Riley R."/>
            <person name="Clum A."/>
            <person name="Nolan M."/>
            <person name="Lipzen A."/>
            <person name="Salamov A."/>
            <person name="Henrissat B."/>
            <person name="Wiebenga A."/>
            <person name="De vries R.P."/>
            <person name="Grigoriev I.V."/>
            <person name="Mortensen U.H."/>
            <person name="Andersen M.R."/>
            <person name="Baker S.E."/>
        </authorList>
    </citation>
    <scope>NUCLEOTIDE SEQUENCE</scope>
    <source>
        <strain evidence="1">CBS 621.78</strain>
    </source>
</reference>
<evidence type="ECO:0000313" key="2">
    <source>
        <dbReference type="Proteomes" id="UP000249057"/>
    </source>
</evidence>
<name>A0ACD1FVA8_9EURO</name>